<gene>
    <name evidence="1" type="ORF">IWW38_003053</name>
</gene>
<protein>
    <submittedName>
        <fullName evidence="1">Uncharacterized protein</fullName>
    </submittedName>
</protein>
<evidence type="ECO:0000313" key="1">
    <source>
        <dbReference type="EMBL" id="KAJ2892877.1"/>
    </source>
</evidence>
<proteinExistence type="predicted"/>
<reference evidence="1" key="1">
    <citation type="submission" date="2022-07" db="EMBL/GenBank/DDBJ databases">
        <title>Phylogenomic reconstructions and comparative analyses of Kickxellomycotina fungi.</title>
        <authorList>
            <person name="Reynolds N.K."/>
            <person name="Stajich J.E."/>
            <person name="Barry K."/>
            <person name="Grigoriev I.V."/>
            <person name="Crous P."/>
            <person name="Smith M.E."/>
        </authorList>
    </citation>
    <scope>NUCLEOTIDE SEQUENCE</scope>
    <source>
        <strain evidence="1">CBS 190363</strain>
    </source>
</reference>
<keyword evidence="2" id="KW-1185">Reference proteome</keyword>
<organism evidence="1 2">
    <name type="scientific">Coemansia aciculifera</name>
    <dbReference type="NCBI Taxonomy" id="417176"/>
    <lineage>
        <taxon>Eukaryota</taxon>
        <taxon>Fungi</taxon>
        <taxon>Fungi incertae sedis</taxon>
        <taxon>Zoopagomycota</taxon>
        <taxon>Kickxellomycotina</taxon>
        <taxon>Kickxellomycetes</taxon>
        <taxon>Kickxellales</taxon>
        <taxon>Kickxellaceae</taxon>
        <taxon>Coemansia</taxon>
    </lineage>
</organism>
<accession>A0ACC1M1U4</accession>
<dbReference type="EMBL" id="JANBVB010000640">
    <property type="protein sequence ID" value="KAJ2892877.1"/>
    <property type="molecule type" value="Genomic_DNA"/>
</dbReference>
<evidence type="ECO:0000313" key="2">
    <source>
        <dbReference type="Proteomes" id="UP001139981"/>
    </source>
</evidence>
<name>A0ACC1M1U4_9FUNG</name>
<dbReference type="Proteomes" id="UP001139981">
    <property type="component" value="Unassembled WGS sequence"/>
</dbReference>
<sequence>MDRAHNKLGGLEDEGNATRFDLCGWIRRPAGETAVPATTSPKQRVLHRRHVSSPGGKPAKPRPLHLSRPAAVSELLDKHSDYEQSIGAFMSKYSTMTPFKPYTLDGAHDMPSSPGVALISDQTTKHLPPLAGEEYAAHVSRISYLIRALHSIELADPEFLSNPRVNMLVDLILNLEQSLTLPRVDFLRRHAETIHAMSAHAHENRVPAKTETEYVVGDAETLCWGAQLETALAANVIAGQEKFSTDPRHIGHMARAIPRHPDFRNGGKRDTNLNASANDGSSSRAAVSELILGDRLKSASAVYPKTVARSLAQSPLASATVATESTNLHPEVSQPLDVDACRQYQIMSPDNAIASGFDPKLHPVVGPRRMDVSPTLQITNNRSMPLLTATQSTSRYSQRLRRNAPPRIRTSSPNSGYQSGHV</sequence>
<comment type="caution">
    <text evidence="1">The sequence shown here is derived from an EMBL/GenBank/DDBJ whole genome shotgun (WGS) entry which is preliminary data.</text>
</comment>